<protein>
    <submittedName>
        <fullName evidence="2">Uncharacterized protein</fullName>
    </submittedName>
</protein>
<evidence type="ECO:0000256" key="1">
    <source>
        <dbReference type="SAM" id="MobiDB-lite"/>
    </source>
</evidence>
<accession>A0A1J1CDQ1</accession>
<dbReference type="KEGG" id="caby:Cabys_3366"/>
<name>A0A1J1CDQ1_CALAY</name>
<sequence length="37" mass="4066">MPGRAPAKKILNSDKNNVTLPLSDLNGNLREKGFEAR</sequence>
<organism evidence="2 3">
    <name type="scientific">Caldithrix abyssi DSM 13497</name>
    <dbReference type="NCBI Taxonomy" id="880073"/>
    <lineage>
        <taxon>Bacteria</taxon>
        <taxon>Pseudomonadati</taxon>
        <taxon>Calditrichota</taxon>
        <taxon>Calditrichia</taxon>
        <taxon>Calditrichales</taxon>
        <taxon>Calditrichaceae</taxon>
        <taxon>Caldithrix</taxon>
    </lineage>
</organism>
<feature type="region of interest" description="Disordered" evidence="1">
    <location>
        <begin position="17"/>
        <end position="37"/>
    </location>
</feature>
<evidence type="ECO:0000313" key="2">
    <source>
        <dbReference type="EMBL" id="APF20114.1"/>
    </source>
</evidence>
<gene>
    <name evidence="2" type="ORF">Cabys_3366</name>
</gene>
<reference evidence="2 3" key="1">
    <citation type="submission" date="2016-11" db="EMBL/GenBank/DDBJ databases">
        <title>Genomic analysis of Caldithrix abyssi and proposal of a novel bacterial phylum Caldithrichaeota.</title>
        <authorList>
            <person name="Kublanov I."/>
            <person name="Sigalova O."/>
            <person name="Gavrilov S."/>
            <person name="Lebedinsky A."/>
            <person name="Ivanova N."/>
            <person name="Daum C."/>
            <person name="Reddy T."/>
            <person name="Klenk H.P."/>
            <person name="Goker M."/>
            <person name="Reva O."/>
            <person name="Miroshnichenko M."/>
            <person name="Kyprides N."/>
            <person name="Woyke T."/>
            <person name="Gelfand M."/>
        </authorList>
    </citation>
    <scope>NUCLEOTIDE SEQUENCE [LARGE SCALE GENOMIC DNA]</scope>
    <source>
        <strain evidence="2 3">LF13</strain>
    </source>
</reference>
<proteinExistence type="predicted"/>
<dbReference type="EMBL" id="CP018099">
    <property type="protein sequence ID" value="APF20114.1"/>
    <property type="molecule type" value="Genomic_DNA"/>
</dbReference>
<evidence type="ECO:0000313" key="3">
    <source>
        <dbReference type="Proteomes" id="UP000183868"/>
    </source>
</evidence>
<dbReference type="Proteomes" id="UP000183868">
    <property type="component" value="Chromosome"/>
</dbReference>
<dbReference type="AlphaFoldDB" id="A0A1J1CDQ1"/>